<reference evidence="9" key="1">
    <citation type="journal article" date="2009" name="Nature">
        <title>The Schistosoma japonicum genome reveals features of host-parasite interplay.</title>
        <authorList>
            <person name="Liu F."/>
            <person name="Zhou Y."/>
            <person name="Wang Z.Q."/>
            <person name="Lu G."/>
            <person name="Zheng H."/>
            <person name="Brindley P.J."/>
            <person name="McManus D.P."/>
            <person name="Blair D."/>
            <person name="Zhang Q.H."/>
            <person name="Zhong Y."/>
            <person name="Wang S."/>
            <person name="Han Z.G."/>
            <person name="Chen Z."/>
        </authorList>
    </citation>
    <scope>NUCLEOTIDE SEQUENCE</scope>
    <source>
        <strain evidence="9">Anhui</strain>
    </source>
</reference>
<evidence type="ECO:0000256" key="5">
    <source>
        <dbReference type="ARBA" id="ARBA00022737"/>
    </source>
</evidence>
<protein>
    <submittedName>
        <fullName evidence="9">Protein phosphatase 1 regulatory subunit 7</fullName>
    </submittedName>
</protein>
<proteinExistence type="evidence at transcript level"/>
<keyword evidence="7" id="KW-0966">Cell projection</keyword>
<dbReference type="PROSITE" id="PS51450">
    <property type="entry name" value="LRR"/>
    <property type="match status" value="2"/>
</dbReference>
<evidence type="ECO:0000313" key="9">
    <source>
        <dbReference type="EMBL" id="CAX73105.1"/>
    </source>
</evidence>
<dbReference type="EMBL" id="FN317374">
    <property type="protein sequence ID" value="CAX73105.1"/>
    <property type="molecule type" value="mRNA"/>
</dbReference>
<sequence length="162" mass="18968">MVLITEDLIRKRAEHNDGEIYSLEEISLHQQHIERIDHIQNWCKSLRILYLQNNLIPKIENLSKLKRLEYLNLALNNIEKIENLEGCESLKKLDLTINFVGDLMSIESLINVHFLEELYLTGNPCTEYPGYREFVVATLPQLKVILYFIIVVDEVTRWGGDN</sequence>
<evidence type="ECO:0000256" key="7">
    <source>
        <dbReference type="ARBA" id="ARBA00023273"/>
    </source>
</evidence>
<dbReference type="SMART" id="SM00365">
    <property type="entry name" value="LRR_SD22"/>
    <property type="match status" value="2"/>
</dbReference>
<keyword evidence="3" id="KW-0963">Cytoplasm</keyword>
<evidence type="ECO:0000256" key="1">
    <source>
        <dbReference type="ARBA" id="ARBA00004138"/>
    </source>
</evidence>
<dbReference type="InterPro" id="IPR001611">
    <property type="entry name" value="Leu-rich_rpt"/>
</dbReference>
<dbReference type="AlphaFoldDB" id="C1LEH7"/>
<evidence type="ECO:0000256" key="4">
    <source>
        <dbReference type="ARBA" id="ARBA00022614"/>
    </source>
</evidence>
<comment type="subcellular location">
    <subcellularLocation>
        <location evidence="1">Cell projection</location>
        <location evidence="1">Cilium</location>
    </subcellularLocation>
    <subcellularLocation>
        <location evidence="2">Cytoplasm</location>
    </subcellularLocation>
</comment>
<evidence type="ECO:0000256" key="2">
    <source>
        <dbReference type="ARBA" id="ARBA00004496"/>
    </source>
</evidence>
<keyword evidence="4" id="KW-0433">Leucine-rich repeat</keyword>
<organism evidence="9">
    <name type="scientific">Schistosoma japonicum</name>
    <name type="common">Blood fluke</name>
    <dbReference type="NCBI Taxonomy" id="6182"/>
    <lineage>
        <taxon>Eukaryota</taxon>
        <taxon>Metazoa</taxon>
        <taxon>Spiralia</taxon>
        <taxon>Lophotrochozoa</taxon>
        <taxon>Platyhelminthes</taxon>
        <taxon>Trematoda</taxon>
        <taxon>Digenea</taxon>
        <taxon>Strigeidida</taxon>
        <taxon>Schistosomatoidea</taxon>
        <taxon>Schistosomatidae</taxon>
        <taxon>Schistosoma</taxon>
    </lineage>
</organism>
<evidence type="ECO:0000256" key="6">
    <source>
        <dbReference type="ARBA" id="ARBA00023069"/>
    </source>
</evidence>
<keyword evidence="6" id="KW-0969">Cilium</keyword>
<reference evidence="9" key="2">
    <citation type="submission" date="2009-03" db="EMBL/GenBank/DDBJ databases">
        <authorList>
            <person name="Gang L."/>
        </authorList>
    </citation>
    <scope>NUCLEOTIDE SEQUENCE</scope>
    <source>
        <strain evidence="9">Anhui</strain>
    </source>
</reference>
<dbReference type="Gene3D" id="3.80.10.10">
    <property type="entry name" value="Ribonuclease Inhibitor"/>
    <property type="match status" value="1"/>
</dbReference>
<dbReference type="InterPro" id="IPR032675">
    <property type="entry name" value="LRR_dom_sf"/>
</dbReference>
<name>C1LEH7_SCHJA</name>
<dbReference type="PANTHER" id="PTHR18849:SF0">
    <property type="entry name" value="CILIA- AND FLAGELLA-ASSOCIATED PROTEIN 410-RELATED"/>
    <property type="match status" value="1"/>
</dbReference>
<dbReference type="FunFam" id="3.80.10.10:FF:000052">
    <property type="entry name" value="Leucine rich repeat containing 6"/>
    <property type="match status" value="1"/>
</dbReference>
<dbReference type="SUPFAM" id="SSF52058">
    <property type="entry name" value="L domain-like"/>
    <property type="match status" value="1"/>
</dbReference>
<dbReference type="GO" id="GO:0005737">
    <property type="term" value="C:cytoplasm"/>
    <property type="evidence" value="ECO:0007669"/>
    <property type="project" value="UniProtKB-SubCell"/>
</dbReference>
<dbReference type="GO" id="GO:0005929">
    <property type="term" value="C:cilium"/>
    <property type="evidence" value="ECO:0007669"/>
    <property type="project" value="UniProtKB-SubCell"/>
</dbReference>
<dbReference type="GO" id="GO:0036158">
    <property type="term" value="P:outer dynein arm assembly"/>
    <property type="evidence" value="ECO:0007669"/>
    <property type="project" value="TreeGrafter"/>
</dbReference>
<evidence type="ECO:0000256" key="8">
    <source>
        <dbReference type="ARBA" id="ARBA00049982"/>
    </source>
</evidence>
<evidence type="ECO:0000256" key="3">
    <source>
        <dbReference type="ARBA" id="ARBA00022490"/>
    </source>
</evidence>
<accession>C1LEH7</accession>
<dbReference type="PANTHER" id="PTHR18849">
    <property type="entry name" value="LEUCINE RICH REPEAT PROTEIN"/>
    <property type="match status" value="1"/>
</dbReference>
<keyword evidence="5" id="KW-0677">Repeat</keyword>
<dbReference type="Pfam" id="PF14580">
    <property type="entry name" value="LRR_9"/>
    <property type="match status" value="1"/>
</dbReference>
<comment type="similarity">
    <text evidence="8">Belongs to the tilB family.</text>
</comment>